<dbReference type="EMBL" id="UINC01081961">
    <property type="protein sequence ID" value="SVC26292.1"/>
    <property type="molecule type" value="Genomic_DNA"/>
</dbReference>
<sequence length="214" mass="23282">MIRSFWFRALLSASVLAYLLDTLDGGEAWRAMTTVNPRYLLAAVVVDAITRATMVGRWIVLIRSQGDAISFWNAGRIFLVSSFIGTALPTGGADITRAYALSQHTDNGRAAVASVAVDRLLGVTALMLLAVVGLSLTSDDATNPLRLFVTTISVVTVIATTTAFFGDYLTNLMFPTQIRQHPVGQWIIDTAANIALFRTRYRVLAIVFLQSLLV</sequence>
<gene>
    <name evidence="7" type="ORF">METZ01_LOCUS279146</name>
</gene>
<dbReference type="NCBIfam" id="TIGR00374">
    <property type="entry name" value="flippase-like domain"/>
    <property type="match status" value="1"/>
</dbReference>
<evidence type="ECO:0000256" key="2">
    <source>
        <dbReference type="ARBA" id="ARBA00022475"/>
    </source>
</evidence>
<keyword evidence="2" id="KW-1003">Cell membrane</keyword>
<evidence type="ECO:0000313" key="7">
    <source>
        <dbReference type="EMBL" id="SVC26292.1"/>
    </source>
</evidence>
<proteinExistence type="predicted"/>
<dbReference type="Pfam" id="PF03706">
    <property type="entry name" value="LPG_synthase_TM"/>
    <property type="match status" value="1"/>
</dbReference>
<evidence type="ECO:0008006" key="8">
    <source>
        <dbReference type="Google" id="ProtNLM"/>
    </source>
</evidence>
<feature type="transmembrane region" description="Helical" evidence="6">
    <location>
        <begin position="41"/>
        <end position="60"/>
    </location>
</feature>
<dbReference type="PANTHER" id="PTHR40277:SF1">
    <property type="entry name" value="BLL5419 PROTEIN"/>
    <property type="match status" value="1"/>
</dbReference>
<feature type="non-terminal residue" evidence="7">
    <location>
        <position position="214"/>
    </location>
</feature>
<keyword evidence="5 6" id="KW-0472">Membrane</keyword>
<feature type="transmembrane region" description="Helical" evidence="6">
    <location>
        <begin position="148"/>
        <end position="169"/>
    </location>
</feature>
<evidence type="ECO:0000256" key="3">
    <source>
        <dbReference type="ARBA" id="ARBA00022692"/>
    </source>
</evidence>
<evidence type="ECO:0000256" key="1">
    <source>
        <dbReference type="ARBA" id="ARBA00004651"/>
    </source>
</evidence>
<name>A0A382KST7_9ZZZZ</name>
<evidence type="ECO:0000256" key="4">
    <source>
        <dbReference type="ARBA" id="ARBA00022989"/>
    </source>
</evidence>
<protein>
    <recommendedName>
        <fullName evidence="8">Flippase-like domain-containing protein</fullName>
    </recommendedName>
</protein>
<evidence type="ECO:0000256" key="5">
    <source>
        <dbReference type="ARBA" id="ARBA00023136"/>
    </source>
</evidence>
<keyword evidence="4 6" id="KW-1133">Transmembrane helix</keyword>
<keyword evidence="3 6" id="KW-0812">Transmembrane</keyword>
<dbReference type="GO" id="GO:0005886">
    <property type="term" value="C:plasma membrane"/>
    <property type="evidence" value="ECO:0007669"/>
    <property type="project" value="UniProtKB-SubCell"/>
</dbReference>
<dbReference type="PANTHER" id="PTHR40277">
    <property type="entry name" value="BLL5419 PROTEIN"/>
    <property type="match status" value="1"/>
</dbReference>
<feature type="transmembrane region" description="Helical" evidence="6">
    <location>
        <begin position="119"/>
        <end position="136"/>
    </location>
</feature>
<reference evidence="7" key="1">
    <citation type="submission" date="2018-05" db="EMBL/GenBank/DDBJ databases">
        <authorList>
            <person name="Lanie J.A."/>
            <person name="Ng W.-L."/>
            <person name="Kazmierczak K.M."/>
            <person name="Andrzejewski T.M."/>
            <person name="Davidsen T.M."/>
            <person name="Wayne K.J."/>
            <person name="Tettelin H."/>
            <person name="Glass J.I."/>
            <person name="Rusch D."/>
            <person name="Podicherti R."/>
            <person name="Tsui H.-C.T."/>
            <person name="Winkler M.E."/>
        </authorList>
    </citation>
    <scope>NUCLEOTIDE SEQUENCE</scope>
</reference>
<organism evidence="7">
    <name type="scientific">marine metagenome</name>
    <dbReference type="NCBI Taxonomy" id="408172"/>
    <lineage>
        <taxon>unclassified sequences</taxon>
        <taxon>metagenomes</taxon>
        <taxon>ecological metagenomes</taxon>
    </lineage>
</organism>
<evidence type="ECO:0000256" key="6">
    <source>
        <dbReference type="SAM" id="Phobius"/>
    </source>
</evidence>
<dbReference type="InterPro" id="IPR022791">
    <property type="entry name" value="L-PG_synthase/AglD"/>
</dbReference>
<accession>A0A382KST7</accession>
<dbReference type="AlphaFoldDB" id="A0A382KST7"/>
<comment type="subcellular location">
    <subcellularLocation>
        <location evidence="1">Cell membrane</location>
        <topology evidence="1">Multi-pass membrane protein</topology>
    </subcellularLocation>
</comment>